<keyword evidence="3" id="KW-1185">Reference proteome</keyword>
<gene>
    <name evidence="2" type="ORF">SBAD_LOCUS11064</name>
</gene>
<accession>A0A183J5B6</accession>
<dbReference type="EMBL" id="UZAM01015015">
    <property type="protein sequence ID" value="VDP36810.1"/>
    <property type="molecule type" value="Genomic_DNA"/>
</dbReference>
<evidence type="ECO:0000256" key="1">
    <source>
        <dbReference type="SAM" id="MobiDB-lite"/>
    </source>
</evidence>
<feature type="region of interest" description="Disordered" evidence="1">
    <location>
        <begin position="73"/>
        <end position="99"/>
    </location>
</feature>
<evidence type="ECO:0000313" key="4">
    <source>
        <dbReference type="WBParaSite" id="SBAD_0001144201-mRNA-1"/>
    </source>
</evidence>
<feature type="compositionally biased region" description="Polar residues" evidence="1">
    <location>
        <begin position="73"/>
        <end position="86"/>
    </location>
</feature>
<reference evidence="4" key="1">
    <citation type="submission" date="2016-06" db="UniProtKB">
        <authorList>
            <consortium name="WormBaseParasite"/>
        </authorList>
    </citation>
    <scope>IDENTIFICATION</scope>
</reference>
<dbReference type="WBParaSite" id="SBAD_0001144201-mRNA-1">
    <property type="protein sequence ID" value="SBAD_0001144201-mRNA-1"/>
    <property type="gene ID" value="SBAD_0001144201"/>
</dbReference>
<dbReference type="AlphaFoldDB" id="A0A183J5B6"/>
<protein>
    <submittedName>
        <fullName evidence="2 4">Uncharacterized protein</fullName>
    </submittedName>
</protein>
<dbReference type="Proteomes" id="UP000270296">
    <property type="component" value="Unassembled WGS sequence"/>
</dbReference>
<organism evidence="4">
    <name type="scientific">Soboliphyme baturini</name>
    <dbReference type="NCBI Taxonomy" id="241478"/>
    <lineage>
        <taxon>Eukaryota</taxon>
        <taxon>Metazoa</taxon>
        <taxon>Ecdysozoa</taxon>
        <taxon>Nematoda</taxon>
        <taxon>Enoplea</taxon>
        <taxon>Dorylaimia</taxon>
        <taxon>Dioctophymatida</taxon>
        <taxon>Dioctophymatoidea</taxon>
        <taxon>Soboliphymatidae</taxon>
        <taxon>Soboliphyme</taxon>
    </lineage>
</organism>
<evidence type="ECO:0000313" key="3">
    <source>
        <dbReference type="Proteomes" id="UP000270296"/>
    </source>
</evidence>
<reference evidence="2 3" key="2">
    <citation type="submission" date="2018-11" db="EMBL/GenBank/DDBJ databases">
        <authorList>
            <consortium name="Pathogen Informatics"/>
        </authorList>
    </citation>
    <scope>NUCLEOTIDE SEQUENCE [LARGE SCALE GENOMIC DNA]</scope>
</reference>
<proteinExistence type="predicted"/>
<sequence>MENSEKAPHTWCITGSIYHANEANFNDVRYVTVAEVSAYGPARSCCEHLQFIPTIHFLALAQTQITKDMDPLRSSSLQNIEQQSGPAITEGHCSLAQGP</sequence>
<name>A0A183J5B6_9BILA</name>
<evidence type="ECO:0000313" key="2">
    <source>
        <dbReference type="EMBL" id="VDP36810.1"/>
    </source>
</evidence>